<dbReference type="EMBL" id="CP036170">
    <property type="protein sequence ID" value="QBF74603.1"/>
    <property type="molecule type" value="Genomic_DNA"/>
</dbReference>
<dbReference type="Proteomes" id="UP000289664">
    <property type="component" value="Chromosome"/>
</dbReference>
<sequence>MIAYSLFYRYVTPLTPDEAGDLMARAERSVSPASSCYEAYRERLILYSEKETQYGADCNFLLEADEYLRERKLPGLQNVNGY</sequence>
<evidence type="ECO:0000313" key="2">
    <source>
        <dbReference type="Proteomes" id="UP000289664"/>
    </source>
</evidence>
<keyword evidence="2" id="KW-1185">Reference proteome</keyword>
<name>B0NFX6_CLOS5</name>
<protein>
    <submittedName>
        <fullName evidence="1">Uncharacterized protein</fullName>
    </submittedName>
</protein>
<proteinExistence type="predicted"/>
<dbReference type="KEGG" id="csci:HDCHBGLK_02005"/>
<dbReference type="HOGENOM" id="CLU_2553912_0_0_9"/>
<organism evidence="1 2">
    <name type="scientific">Clostridium scindens (strain ATCC 35704 / DSM 5676 / VPI 13733 / 19)</name>
    <dbReference type="NCBI Taxonomy" id="411468"/>
    <lineage>
        <taxon>Bacteria</taxon>
        <taxon>Bacillati</taxon>
        <taxon>Bacillota</taxon>
        <taxon>Clostridia</taxon>
        <taxon>Lachnospirales</taxon>
        <taxon>Lachnospiraceae</taxon>
    </lineage>
</organism>
<gene>
    <name evidence="1" type="ORF">HDCHBGLK_02005</name>
</gene>
<evidence type="ECO:0000313" key="1">
    <source>
        <dbReference type="EMBL" id="QBF74603.1"/>
    </source>
</evidence>
<reference evidence="1 2" key="1">
    <citation type="journal article" date="2019" name="Appl. Environ. Microbiol.">
        <title>Clostridium scindens ATCC 35704: integration of nutritional requirements, the complete genome sequence, and global transcriptional responses to bile acids.</title>
        <authorList>
            <person name="Devendran S."/>
            <person name="Shrestha R."/>
            <person name="Alves J.M.P."/>
            <person name="Wolf P.G."/>
            <person name="Ly L."/>
            <person name="Hernandez A.G."/>
            <person name="Mendez-Garcia C."/>
            <person name="Inboden A."/>
            <person name="Wiley J."/>
            <person name="Paul O."/>
            <person name="Allen A."/>
            <person name="Springer E."/>
            <person name="Wright C.L."/>
            <person name="Fields C.J."/>
            <person name="Daniel S.L."/>
            <person name="Ridlon J.M."/>
        </authorList>
    </citation>
    <scope>NUCLEOTIDE SEQUENCE [LARGE SCALE GENOMIC DNA]</scope>
    <source>
        <strain evidence="1 2">ATCC 35704</strain>
    </source>
</reference>
<dbReference type="AlphaFoldDB" id="B0NFX6"/>
<accession>B0NFX6</accession>